<dbReference type="EMBL" id="JF411744">
    <property type="protein sequence ID" value="AAC96924.1"/>
    <property type="molecule type" value="Genomic_DNA"/>
</dbReference>
<dbReference type="PIR" id="T18072">
    <property type="entry name" value="T18072"/>
</dbReference>
<dbReference type="OrthoDB" id="19980at10239"/>
<feature type="region of interest" description="Disordered" evidence="1">
    <location>
        <begin position="109"/>
        <end position="128"/>
    </location>
</feature>
<evidence type="ECO:0000313" key="3">
    <source>
        <dbReference type="Proteomes" id="UP000000862"/>
    </source>
</evidence>
<dbReference type="KEGG" id="vg:918103"/>
<reference evidence="2 3" key="7">
    <citation type="journal article" date="2000" name="Virology">
        <title>Characterization of a beta-1,3-glucanase encoded by chlorella virus PBCV-1.</title>
        <authorList>
            <person name="Sun L."/>
            <person name="Gurnon J.R."/>
            <person name="Adams B.J."/>
            <person name="Graves M.V."/>
            <person name="Van Etten J.L."/>
        </authorList>
    </citation>
    <scope>NUCLEOTIDE SEQUENCE [LARGE SCALE GENOMIC DNA]</scope>
</reference>
<dbReference type="Proteomes" id="UP000000862">
    <property type="component" value="Segment"/>
</dbReference>
<reference evidence="2 3" key="1">
    <citation type="journal article" date="1995" name="Virology">
        <title>Analysis of 45 kb of DNA located at the left end of the chlorella virus PBCV-1 genome.</title>
        <authorList>
            <person name="Lu Z."/>
            <person name="Li Y."/>
            <person name="Zhang Y."/>
            <person name="Kutish G.F."/>
            <person name="Rock D.L."/>
            <person name="Van Etten J.L."/>
        </authorList>
    </citation>
    <scope>NUCLEOTIDE SEQUENCE [LARGE SCALE GENOMIC DNA]</scope>
</reference>
<evidence type="ECO:0000256" key="1">
    <source>
        <dbReference type="SAM" id="MobiDB-lite"/>
    </source>
</evidence>
<evidence type="ECO:0000313" key="2">
    <source>
        <dbReference type="EMBL" id="AAC96924.1"/>
    </source>
</evidence>
<reference evidence="2 3" key="8">
    <citation type="journal article" date="2010" name="J. Virol.">
        <title>Microarray analysis of Paramecium bursaria chlorella virus 1 transcription.</title>
        <authorList>
            <person name="Yanai-Balser G.M."/>
            <person name="Duncan G.A."/>
            <person name="Eudy J.D."/>
            <person name="Wang D."/>
            <person name="Li X."/>
            <person name="Agarkova I.V."/>
            <person name="Dunigan D.D."/>
            <person name="Van Etten J.L."/>
        </authorList>
    </citation>
    <scope>NUCLEOTIDE SEQUENCE [LARGE SCALE GENOMIC DNA]</scope>
</reference>
<reference evidence="2 3" key="4">
    <citation type="journal article" date="1996" name="Virology">
        <title>Analysis of 76 kb of the chlorella virus PBCV-1 330-kb genome: map positions 182 to 258.</title>
        <authorList>
            <person name="Kutish G.F."/>
            <person name="Li Y."/>
            <person name="Lu Z."/>
            <person name="Furuta M."/>
            <person name="Rock D.L."/>
            <person name="Van Etten J.L."/>
        </authorList>
    </citation>
    <scope>NUCLEOTIDE SEQUENCE [LARGE SCALE GENOMIC DNA]</scope>
</reference>
<organism evidence="2 3">
    <name type="scientific">Paramecium bursaria Chlorella virus 1</name>
    <name type="common">PBCV-1</name>
    <dbReference type="NCBI Taxonomy" id="10506"/>
    <lineage>
        <taxon>Viruses</taxon>
        <taxon>Varidnaviria</taxon>
        <taxon>Bamfordvirae</taxon>
        <taxon>Nucleocytoviricota</taxon>
        <taxon>Megaviricetes</taxon>
        <taxon>Algavirales</taxon>
        <taxon>Phycodnaviridae</taxon>
        <taxon>Chlorovirus</taxon>
        <taxon>Chlorovirus vanettense</taxon>
    </lineage>
</organism>
<reference evidence="2 3" key="2">
    <citation type="journal article" date="1995" name="Virology">
        <title>Analysis of 43 kb of the Chlorella virus PBCV-1 330-kb genome: map positions 45 to 88.</title>
        <authorList>
            <person name="Li Y."/>
            <person name="Lu Z."/>
            <person name="Burbank D.E."/>
            <person name="Kutish G.F."/>
            <person name="Rock D.L."/>
            <person name="Van Etten J.L."/>
        </authorList>
    </citation>
    <scope>NUCLEOTIDE SEQUENCE [LARGE SCALE GENOMIC DNA]</scope>
</reference>
<dbReference type="GeneID" id="918103"/>
<proteinExistence type="predicted"/>
<feature type="compositionally biased region" description="Acidic residues" evidence="1">
    <location>
        <begin position="111"/>
        <end position="128"/>
    </location>
</feature>
<reference evidence="2 3" key="6">
    <citation type="journal article" date="1999" name="Virology">
        <title>Chlorella virus PBCV-1 encodes a functional homospermidine synthase.</title>
        <authorList>
            <person name="Kaiser A."/>
            <person name="Vollmert M."/>
            <person name="Tholl D."/>
            <person name="Graves M.V."/>
            <person name="Gurnon J.R."/>
            <person name="Xing W."/>
            <person name="Lisec A.D."/>
            <person name="Nickerson K.W."/>
            <person name="Van Etten J.L."/>
        </authorList>
    </citation>
    <scope>NUCLEOTIDE SEQUENCE [LARGE SCALE GENOMIC DNA]</scope>
</reference>
<reference evidence="2 3" key="5">
    <citation type="journal article" date="1997" name="Virology">
        <title>Analysis of 74 kb of DNA located at the right end of the 330-kb chlorella virus PBCV-1 genome.</title>
        <authorList>
            <person name="Li Y."/>
            <person name="Lu Z."/>
            <person name="Sun L."/>
            <person name="Ropp S."/>
            <person name="Kutish G.F."/>
            <person name="Rock D.L."/>
            <person name="Van Etten J.L."/>
        </authorList>
    </citation>
    <scope>NUCLEOTIDE SEQUENCE [LARGE SCALE GENOMIC DNA]</scope>
</reference>
<reference evidence="2 3" key="3">
    <citation type="journal article" date="1996" name="Virology">
        <title>Analysis of 94 kb of the chlorella virus PBCV-1 330-kb genome: map positions 88 to 182.</title>
        <authorList>
            <person name="Lu Z."/>
            <person name="Li Y."/>
            <person name="Que Q."/>
            <person name="Kutish G.F."/>
            <person name="Rock D.L."/>
            <person name="Van Etten J.L."/>
        </authorList>
    </citation>
    <scope>NUCLEOTIDE SEQUENCE [LARGE SCALE GENOMIC DNA]</scope>
</reference>
<protein>
    <submittedName>
        <fullName evidence="2">Uncharacterized protein</fullName>
    </submittedName>
</protein>
<keyword evidence="3" id="KW-1185">Reference proteome</keyword>
<sequence length="128" mass="14556">MPNVSRTRRYNSAFVNVRVRTEEDMGDECGICLRPWCADDVCCRTTSQTNCCFQFLCSSCTVKMSLRCTCESDCPNVIYICPFCRNISKAEPVTLFLGAKRACKKCRDSDNEQVVDTPEEEVIEHEEA</sequence>
<organismHost>
    <name type="scientific">Chlorella</name>
    <dbReference type="NCBI Taxonomy" id="3071"/>
</organismHost>
<dbReference type="RefSeq" id="NP_048926.1">
    <property type="nucleotide sequence ID" value="NC_000852.5"/>
</dbReference>
<gene>
    <name evidence="2" type="primary">A570L</name>
</gene>
<name>O41052_PBCV1</name>
<accession>O41052</accession>